<proteinExistence type="inferred from homology"/>
<dbReference type="InterPro" id="IPR036291">
    <property type="entry name" value="NAD(P)-bd_dom_sf"/>
</dbReference>
<dbReference type="AlphaFoldDB" id="A0A6M2B5H0"/>
<comment type="caution">
    <text evidence="3">The sequence shown here is derived from an EMBL/GenBank/DDBJ whole genome shotgun (WGS) entry which is preliminary data.</text>
</comment>
<dbReference type="GO" id="GO:0016491">
    <property type="term" value="F:oxidoreductase activity"/>
    <property type="evidence" value="ECO:0007669"/>
    <property type="project" value="UniProtKB-KW"/>
</dbReference>
<evidence type="ECO:0000313" key="4">
    <source>
        <dbReference type="Proteomes" id="UP000476696"/>
    </source>
</evidence>
<comment type="similarity">
    <text evidence="1">Belongs to the short-chain dehydrogenases/reductases (SDR) family.</text>
</comment>
<evidence type="ECO:0000256" key="2">
    <source>
        <dbReference type="ARBA" id="ARBA00023002"/>
    </source>
</evidence>
<evidence type="ECO:0000313" key="3">
    <source>
        <dbReference type="EMBL" id="NGX88388.1"/>
    </source>
</evidence>
<dbReference type="SUPFAM" id="SSF51735">
    <property type="entry name" value="NAD(P)-binding Rossmann-fold domains"/>
    <property type="match status" value="1"/>
</dbReference>
<accession>A0A6M2B5H0</accession>
<dbReference type="CDD" id="cd05233">
    <property type="entry name" value="SDR_c"/>
    <property type="match status" value="1"/>
</dbReference>
<sequence length="243" mass="26385">MRLKHKAFITGASSGIGKSMVTTYLAAGYVVEGIDSAPSVFTDEPDYSHHQLDITDSVRLDALFETAEYASGNNVLINCAGTREICRIDELSLSLWERVFAVNVTASFVAGRAFCQQLVRQNLPGNAVNIASVSGLMGEPDRTAYVSSKHAVIGLTKQLALEYGRHQIRVNAIAPGVIRTPLTEPYYDNPAQMEKIQRGQYLPVLGETQDVAQAAMYLTSPEARFVTGSTLVIDGGWTIGKEL</sequence>
<dbReference type="RefSeq" id="WP_165059828.1">
    <property type="nucleotide sequence ID" value="NZ_JAADJS010000003.1"/>
</dbReference>
<dbReference type="FunFam" id="3.40.50.720:FF:000084">
    <property type="entry name" value="Short-chain dehydrogenase reductase"/>
    <property type="match status" value="1"/>
</dbReference>
<reference evidence="3 4" key="1">
    <citation type="submission" date="2020-01" db="EMBL/GenBank/DDBJ databases">
        <authorList>
            <person name="Lee S.D."/>
        </authorList>
    </citation>
    <scope>NUCLEOTIDE SEQUENCE [LARGE SCALE GENOMIC DNA]</scope>
    <source>
        <strain evidence="3 4">Lac-M11</strain>
    </source>
</reference>
<dbReference type="PRINTS" id="PR00081">
    <property type="entry name" value="GDHRDH"/>
</dbReference>
<keyword evidence="2" id="KW-0560">Oxidoreductase</keyword>
<protein>
    <submittedName>
        <fullName evidence="3">SDR family oxidoreductase</fullName>
    </submittedName>
</protein>
<dbReference type="Pfam" id="PF13561">
    <property type="entry name" value="adh_short_C2"/>
    <property type="match status" value="1"/>
</dbReference>
<gene>
    <name evidence="3" type="ORF">GW579_15015</name>
</gene>
<dbReference type="Gene3D" id="3.40.50.720">
    <property type="entry name" value="NAD(P)-binding Rossmann-like Domain"/>
    <property type="match status" value="1"/>
</dbReference>
<name>A0A6M2B5H0_9GAMM</name>
<dbReference type="PANTHER" id="PTHR24321:SF8">
    <property type="entry name" value="ESTRADIOL 17-BETA-DEHYDROGENASE 8-RELATED"/>
    <property type="match status" value="1"/>
</dbReference>
<dbReference type="InterPro" id="IPR002347">
    <property type="entry name" value="SDR_fam"/>
</dbReference>
<dbReference type="InterPro" id="IPR020904">
    <property type="entry name" value="Sc_DH/Rdtase_CS"/>
</dbReference>
<dbReference type="EMBL" id="JAADJS010000003">
    <property type="protein sequence ID" value="NGX88388.1"/>
    <property type="molecule type" value="Genomic_DNA"/>
</dbReference>
<dbReference type="Proteomes" id="UP000476696">
    <property type="component" value="Unassembled WGS sequence"/>
</dbReference>
<dbReference type="PROSITE" id="PS00061">
    <property type="entry name" value="ADH_SHORT"/>
    <property type="match status" value="1"/>
</dbReference>
<evidence type="ECO:0000256" key="1">
    <source>
        <dbReference type="ARBA" id="ARBA00006484"/>
    </source>
</evidence>
<reference evidence="3 4" key="2">
    <citation type="submission" date="2020-03" db="EMBL/GenBank/DDBJ databases">
        <title>Rahnella aceri sp. nov., isoated from traditional Jeju Makgeolli.</title>
        <authorList>
            <person name="Kim I.S."/>
            <person name="Jeon D."/>
        </authorList>
    </citation>
    <scope>NUCLEOTIDE SEQUENCE [LARGE SCALE GENOMIC DNA]</scope>
    <source>
        <strain evidence="3 4">Lac-M11</strain>
    </source>
</reference>
<organism evidence="3 4">
    <name type="scientific">Rahnella contaminans</name>
    <dbReference type="NCBI Taxonomy" id="2703882"/>
    <lineage>
        <taxon>Bacteria</taxon>
        <taxon>Pseudomonadati</taxon>
        <taxon>Pseudomonadota</taxon>
        <taxon>Gammaproteobacteria</taxon>
        <taxon>Enterobacterales</taxon>
        <taxon>Yersiniaceae</taxon>
        <taxon>Rahnella</taxon>
    </lineage>
</organism>
<dbReference type="PANTHER" id="PTHR24321">
    <property type="entry name" value="DEHYDROGENASES, SHORT CHAIN"/>
    <property type="match status" value="1"/>
</dbReference>
<keyword evidence="4" id="KW-1185">Reference proteome</keyword>
<dbReference type="PRINTS" id="PR00080">
    <property type="entry name" value="SDRFAMILY"/>
</dbReference>